<protein>
    <submittedName>
        <fullName evidence="3">Chemotaxis protein CheX</fullName>
    </submittedName>
</protein>
<dbReference type="InterPro" id="IPR028051">
    <property type="entry name" value="CheX-like_dom"/>
</dbReference>
<dbReference type="AlphaFoldDB" id="A0A2Z5FSR2"/>
<evidence type="ECO:0000259" key="2">
    <source>
        <dbReference type="Pfam" id="PF13690"/>
    </source>
</evidence>
<dbReference type="GO" id="GO:0006935">
    <property type="term" value="P:chemotaxis"/>
    <property type="evidence" value="ECO:0007669"/>
    <property type="project" value="UniProtKB-KW"/>
</dbReference>
<dbReference type="SUPFAM" id="SSF103039">
    <property type="entry name" value="CheC-like"/>
    <property type="match status" value="1"/>
</dbReference>
<feature type="domain" description="Chemotaxis phosphatase CheX-like" evidence="2">
    <location>
        <begin position="53"/>
        <end position="138"/>
    </location>
</feature>
<evidence type="ECO:0000313" key="3">
    <source>
        <dbReference type="EMBL" id="AXC09507.1"/>
    </source>
</evidence>
<keyword evidence="1" id="KW-0145">Chemotaxis</keyword>
<dbReference type="Pfam" id="PF13690">
    <property type="entry name" value="CheX"/>
    <property type="match status" value="1"/>
</dbReference>
<proteinExistence type="predicted"/>
<evidence type="ECO:0000256" key="1">
    <source>
        <dbReference type="ARBA" id="ARBA00022500"/>
    </source>
</evidence>
<dbReference type="PANTHER" id="PTHR39452">
    <property type="entry name" value="CHEY-P PHOSPHATASE CHEX"/>
    <property type="match status" value="1"/>
</dbReference>
<dbReference type="OrthoDB" id="9790435at2"/>
<dbReference type="PANTHER" id="PTHR39452:SF1">
    <property type="entry name" value="CHEY-P PHOSPHATASE CHEX"/>
    <property type="match status" value="1"/>
</dbReference>
<dbReference type="RefSeq" id="WP_114205333.1">
    <property type="nucleotide sequence ID" value="NZ_CP030840.1"/>
</dbReference>
<dbReference type="InterPro" id="IPR038756">
    <property type="entry name" value="CheX-like"/>
</dbReference>
<dbReference type="CDD" id="cd17906">
    <property type="entry name" value="CheX"/>
    <property type="match status" value="1"/>
</dbReference>
<reference evidence="3 4" key="1">
    <citation type="journal article" date="2018" name="Front. Microbiol.">
        <title>Hydrolytic Capabilities as a Key to Environmental Success: Chitinolytic and Cellulolytic Acidobacteria From Acidic Sub-arctic Soils and Boreal Peatlands.</title>
        <authorList>
            <person name="Belova S.E."/>
            <person name="Ravin N.V."/>
            <person name="Pankratov T.A."/>
            <person name="Rakitin A.L."/>
            <person name="Ivanova A.A."/>
            <person name="Beletsky A.V."/>
            <person name="Mardanov A.V."/>
            <person name="Sinninghe Damste J.S."/>
            <person name="Dedysh S.N."/>
        </authorList>
    </citation>
    <scope>NUCLEOTIDE SEQUENCE [LARGE SCALE GENOMIC DNA]</scope>
    <source>
        <strain evidence="3 4">SBC82</strain>
    </source>
</reference>
<evidence type="ECO:0000313" key="4">
    <source>
        <dbReference type="Proteomes" id="UP000253606"/>
    </source>
</evidence>
<sequence length="165" mass="17842">MLNQNTRDKQSAQNEFLDLSVAEVFQLMMDVSCVPVLASAISPPSDTETTEGVTAIIGLAGKLSGACVLRMPETVALKLAELMVGTPMTHFDRTVKDALGEVCNMLAGTWKGKQAEFAATCMLSVPAVISGSDYEFHLPRPAFHTQRTYCFVGQLFTFSIDCQGL</sequence>
<organism evidence="3 4">
    <name type="scientific">Acidisarcina polymorpha</name>
    <dbReference type="NCBI Taxonomy" id="2211140"/>
    <lineage>
        <taxon>Bacteria</taxon>
        <taxon>Pseudomonadati</taxon>
        <taxon>Acidobacteriota</taxon>
        <taxon>Terriglobia</taxon>
        <taxon>Terriglobales</taxon>
        <taxon>Acidobacteriaceae</taxon>
        <taxon>Acidisarcina</taxon>
    </lineage>
</organism>
<dbReference type="Gene3D" id="3.40.1550.10">
    <property type="entry name" value="CheC-like"/>
    <property type="match status" value="1"/>
</dbReference>
<name>A0A2Z5FSR2_9BACT</name>
<gene>
    <name evidence="3" type="ORF">ACPOL_0120</name>
</gene>
<dbReference type="InterPro" id="IPR028976">
    <property type="entry name" value="CheC-like_sf"/>
</dbReference>
<accession>A0A2Z5FSR2</accession>
<dbReference type="EMBL" id="CP030840">
    <property type="protein sequence ID" value="AXC09507.1"/>
    <property type="molecule type" value="Genomic_DNA"/>
</dbReference>
<dbReference type="KEGG" id="abas:ACPOL_0120"/>
<dbReference type="Proteomes" id="UP000253606">
    <property type="component" value="Chromosome"/>
</dbReference>
<keyword evidence="4" id="KW-1185">Reference proteome</keyword>